<keyword evidence="3 8" id="KW-0808">Transferase</keyword>
<evidence type="ECO:0000256" key="6">
    <source>
        <dbReference type="ARBA" id="ARBA00023266"/>
    </source>
</evidence>
<evidence type="ECO:0000313" key="12">
    <source>
        <dbReference type="EMBL" id="TDX53150.1"/>
    </source>
</evidence>
<evidence type="ECO:0000256" key="4">
    <source>
        <dbReference type="ARBA" id="ARBA00022898"/>
    </source>
</evidence>
<dbReference type="NCBIfam" id="TIGR00474">
    <property type="entry name" value="selA"/>
    <property type="match status" value="1"/>
</dbReference>
<dbReference type="Gene3D" id="3.90.1150.180">
    <property type="match status" value="1"/>
</dbReference>
<comment type="subcellular location">
    <subcellularLocation>
        <location evidence="8">Cytoplasm</location>
    </subcellularLocation>
</comment>
<comment type="similarity">
    <text evidence="7 8">Belongs to the SelA family.</text>
</comment>
<dbReference type="Pfam" id="PF12390">
    <property type="entry name" value="Se-cys_synth_N"/>
    <property type="match status" value="1"/>
</dbReference>
<dbReference type="UniPathway" id="UPA00906">
    <property type="reaction ID" value="UER00896"/>
</dbReference>
<evidence type="ECO:0000256" key="2">
    <source>
        <dbReference type="ARBA" id="ARBA00022490"/>
    </source>
</evidence>
<dbReference type="STRING" id="926561.GCA_000379025_01667"/>
<evidence type="ECO:0000256" key="3">
    <source>
        <dbReference type="ARBA" id="ARBA00022679"/>
    </source>
</evidence>
<protein>
    <recommendedName>
        <fullName evidence="8">L-seryl-tRNA(Sec) selenium transferase</fullName>
        <ecNumber evidence="8">2.9.1.1</ecNumber>
    </recommendedName>
    <alternativeName>
        <fullName evidence="8">Selenocysteine synthase</fullName>
        <shortName evidence="8">Sec synthase</shortName>
    </alternativeName>
    <alternativeName>
        <fullName evidence="8">Selenocysteinyl-tRNA(Sec) synthase</fullName>
    </alternativeName>
</protein>
<dbReference type="Pfam" id="PF03841">
    <property type="entry name" value="SelA"/>
    <property type="match status" value="1"/>
</dbReference>
<dbReference type="GO" id="GO:0001717">
    <property type="term" value="P:conversion of seryl-tRNAsec to selenocys-tRNAsec"/>
    <property type="evidence" value="ECO:0007669"/>
    <property type="project" value="UniProtKB-UniRule"/>
</dbReference>
<feature type="modified residue" description="N6-(pyridoxal phosphate)lysine" evidence="8 9">
    <location>
        <position position="302"/>
    </location>
</feature>
<dbReference type="PANTHER" id="PTHR32328:SF0">
    <property type="entry name" value="L-SERYL-TRNA(SEC) SELENIUM TRANSFERASE"/>
    <property type="match status" value="1"/>
</dbReference>
<reference evidence="12 13" key="1">
    <citation type="submission" date="2019-03" db="EMBL/GenBank/DDBJ databases">
        <title>Subsurface microbial communities from deep shales in Ohio and West Virginia, USA.</title>
        <authorList>
            <person name="Wrighton K."/>
        </authorList>
    </citation>
    <scope>NUCLEOTIDE SEQUENCE [LARGE SCALE GENOMIC DNA]</scope>
    <source>
        <strain evidence="12 13">MSL 6dP</strain>
    </source>
</reference>
<dbReference type="SUPFAM" id="SSF53383">
    <property type="entry name" value="PLP-dependent transferases"/>
    <property type="match status" value="1"/>
</dbReference>
<dbReference type="HAMAP" id="MF_00423">
    <property type="entry name" value="SelA"/>
    <property type="match status" value="1"/>
</dbReference>
<dbReference type="InterPro" id="IPR018319">
    <property type="entry name" value="SelA-like"/>
</dbReference>
<feature type="coiled-coil region" evidence="10">
    <location>
        <begin position="37"/>
        <end position="69"/>
    </location>
</feature>
<evidence type="ECO:0000256" key="7">
    <source>
        <dbReference type="ARBA" id="ARBA00044507"/>
    </source>
</evidence>
<dbReference type="RefSeq" id="WP_134114727.1">
    <property type="nucleotide sequence ID" value="NZ_SOEG01000003.1"/>
</dbReference>
<dbReference type="InterPro" id="IPR025862">
    <property type="entry name" value="SelA_trans_N_dom"/>
</dbReference>
<organism evidence="12 13">
    <name type="scientific">Orenia marismortui</name>
    <dbReference type="NCBI Taxonomy" id="46469"/>
    <lineage>
        <taxon>Bacteria</taxon>
        <taxon>Bacillati</taxon>
        <taxon>Bacillota</taxon>
        <taxon>Clostridia</taxon>
        <taxon>Halanaerobiales</taxon>
        <taxon>Halobacteroidaceae</taxon>
        <taxon>Orenia</taxon>
    </lineage>
</organism>
<comment type="catalytic activity">
    <reaction evidence="8">
        <text>L-seryl-tRNA(Sec) + selenophosphate + H(+) = L-selenocysteinyl-tRNA(Sec) + phosphate</text>
        <dbReference type="Rhea" id="RHEA:22728"/>
        <dbReference type="Rhea" id="RHEA-COMP:9742"/>
        <dbReference type="Rhea" id="RHEA-COMP:9743"/>
        <dbReference type="ChEBI" id="CHEBI:15378"/>
        <dbReference type="ChEBI" id="CHEBI:16144"/>
        <dbReference type="ChEBI" id="CHEBI:43474"/>
        <dbReference type="ChEBI" id="CHEBI:78533"/>
        <dbReference type="ChEBI" id="CHEBI:78573"/>
        <dbReference type="EC" id="2.9.1.1"/>
    </reaction>
</comment>
<evidence type="ECO:0000256" key="10">
    <source>
        <dbReference type="SAM" id="Coils"/>
    </source>
</evidence>
<comment type="cofactor">
    <cofactor evidence="1 8 9">
        <name>pyridoxal 5'-phosphate</name>
        <dbReference type="ChEBI" id="CHEBI:597326"/>
    </cofactor>
</comment>
<comment type="pathway">
    <text evidence="8">Aminoacyl-tRNA biosynthesis; selenocysteinyl-tRNA(Sec) biosynthesis; selenocysteinyl-tRNA(Sec) from L-seryl-tRNA(Sec) (bacterial route): step 1/1.</text>
</comment>
<gene>
    <name evidence="8" type="primary">selA</name>
    <name evidence="12" type="ORF">C7959_1032</name>
</gene>
<evidence type="ECO:0000256" key="1">
    <source>
        <dbReference type="ARBA" id="ARBA00001933"/>
    </source>
</evidence>
<keyword evidence="2 8" id="KW-0963">Cytoplasm</keyword>
<proteinExistence type="inferred from homology"/>
<evidence type="ECO:0000256" key="5">
    <source>
        <dbReference type="ARBA" id="ARBA00022917"/>
    </source>
</evidence>
<keyword evidence="5 8" id="KW-0648">Protein biosynthesis</keyword>
<keyword evidence="4 8" id="KW-0663">Pyridoxal phosphate</keyword>
<comment type="caution">
    <text evidence="12">The sequence shown here is derived from an EMBL/GenBank/DDBJ whole genome shotgun (WGS) entry which is preliminary data.</text>
</comment>
<dbReference type="EMBL" id="SOEG01000003">
    <property type="protein sequence ID" value="TDX53150.1"/>
    <property type="molecule type" value="Genomic_DNA"/>
</dbReference>
<evidence type="ECO:0000256" key="8">
    <source>
        <dbReference type="HAMAP-Rule" id="MF_00423"/>
    </source>
</evidence>
<dbReference type="InterPro" id="IPR015421">
    <property type="entry name" value="PyrdxlP-dep_Trfase_major"/>
</dbReference>
<dbReference type="GO" id="GO:0001514">
    <property type="term" value="P:selenocysteine incorporation"/>
    <property type="evidence" value="ECO:0007669"/>
    <property type="project" value="UniProtKB-UniRule"/>
</dbReference>
<feature type="coiled-coil region" evidence="10">
    <location>
        <begin position="338"/>
        <end position="388"/>
    </location>
</feature>
<keyword evidence="6 8" id="KW-0711">Selenium</keyword>
<dbReference type="InterPro" id="IPR004534">
    <property type="entry name" value="SelA_trans"/>
</dbReference>
<dbReference type="GO" id="GO:0004125">
    <property type="term" value="F:L-seryl-tRNA(Sec) selenium transferase activity"/>
    <property type="evidence" value="ECO:0007669"/>
    <property type="project" value="UniProtKB-UniRule"/>
</dbReference>
<comment type="function">
    <text evidence="8">Converts seryl-tRNA(Sec) to selenocysteinyl-tRNA(Sec) required for selenoprotein biosynthesis.</text>
</comment>
<sequence>MEDKRRSYLRKIPAVNDLLAEELGQELIAEYGHQLLLEEIRSLLDRLRKKILDASLAELEAKLIDLRKIKILKDVREELRVKKSSKLMPVINATGVVIHTNLGRSLLSQSAQEALERVSKNYSTLEVDRVSGERGSRYEVVEEILKELTGAEAALVVNNNAAAVLLILSTLAKDKEVIISRGQLVEIGGSFRIPAVMEQSGAKLKEVGCTNKVHLADYQEAIREETALILKVHTSNYKVVGFTKEASLKELVNLAHHYDLPVIEDLGSGSLVDLRPWGLSYEPTVQESIAAGVDILSFSGDKLLGGPQAGIIVGKKKYIDQMKEHQLNRALRVDKFTLAALEATLAEYRNLAEVQQRIPTLKMLTISLEELKAKAEDLLTLLRKHLSSDFKVGLRRGNSQVGGGAYPTERLETYVIDLSSEKYSIQDLAQSLRLNNPPIFTRIYQDALIFDVRTIQEEDFEQIVKAFEEILREE</sequence>
<dbReference type="EC" id="2.9.1.1" evidence="8"/>
<dbReference type="GO" id="GO:0005737">
    <property type="term" value="C:cytoplasm"/>
    <property type="evidence" value="ECO:0007669"/>
    <property type="project" value="UniProtKB-SubCell"/>
</dbReference>
<evidence type="ECO:0000259" key="11">
    <source>
        <dbReference type="Pfam" id="PF12390"/>
    </source>
</evidence>
<dbReference type="AlphaFoldDB" id="A0A4R8H339"/>
<keyword evidence="13" id="KW-1185">Reference proteome</keyword>
<dbReference type="Proteomes" id="UP000295832">
    <property type="component" value="Unassembled WGS sequence"/>
</dbReference>
<dbReference type="InterPro" id="IPR015424">
    <property type="entry name" value="PyrdxlP-dep_Trfase"/>
</dbReference>
<keyword evidence="10" id="KW-0175">Coiled coil</keyword>
<evidence type="ECO:0000256" key="9">
    <source>
        <dbReference type="PIRSR" id="PIRSR618319-50"/>
    </source>
</evidence>
<feature type="domain" description="L-seryl-tRNA selenium transferase N-terminal" evidence="11">
    <location>
        <begin position="9"/>
        <end position="48"/>
    </location>
</feature>
<accession>A0A4R8H339</accession>
<evidence type="ECO:0000313" key="13">
    <source>
        <dbReference type="Proteomes" id="UP000295832"/>
    </source>
</evidence>
<dbReference type="Gene3D" id="3.40.640.10">
    <property type="entry name" value="Type I PLP-dependent aspartate aminotransferase-like (Major domain)"/>
    <property type="match status" value="1"/>
</dbReference>
<name>A0A4R8H339_9FIRM</name>
<dbReference type="PANTHER" id="PTHR32328">
    <property type="entry name" value="L-SERYL-TRNA(SEC) SELENIUM TRANSFERASE"/>
    <property type="match status" value="1"/>
</dbReference>